<dbReference type="RefSeq" id="WP_131343538.1">
    <property type="nucleotide sequence ID" value="NZ_SJJZ01000003.1"/>
</dbReference>
<comment type="caution">
    <text evidence="1">The sequence shown here is derived from an EMBL/GenBank/DDBJ whole genome shotgun (WGS) entry which is preliminary data.</text>
</comment>
<evidence type="ECO:0000313" key="1">
    <source>
        <dbReference type="EMBL" id="TCC06244.1"/>
    </source>
</evidence>
<sequence>MPDVLYGIVRGVFELTEFHIYGERHQIDNLVKSASITSAQAIAGKIMTGDTVDVSVTAKKPLHQVTVTVQGLSAKANSADGVNWTAAVKLDNVPPGNIRLAVDYLDATGKSGPTMYGTTDGSKLYIAGDPAHFIDVGKVATVTASDKQWPAPGWAPTRSVTCCSTATPTPTAT</sequence>
<evidence type="ECO:0000313" key="2">
    <source>
        <dbReference type="Proteomes" id="UP000292346"/>
    </source>
</evidence>
<gene>
    <name evidence="1" type="ORF">E0H45_30375</name>
</gene>
<accession>A0A4R0H9R1</accession>
<protein>
    <submittedName>
        <fullName evidence="1">Uncharacterized protein</fullName>
    </submittedName>
</protein>
<dbReference type="AlphaFoldDB" id="A0A4R0H9R1"/>
<organism evidence="1 2">
    <name type="scientific">Kribbella soli</name>
    <dbReference type="NCBI Taxonomy" id="1124743"/>
    <lineage>
        <taxon>Bacteria</taxon>
        <taxon>Bacillati</taxon>
        <taxon>Actinomycetota</taxon>
        <taxon>Actinomycetes</taxon>
        <taxon>Propionibacteriales</taxon>
        <taxon>Kribbellaceae</taxon>
        <taxon>Kribbella</taxon>
    </lineage>
</organism>
<dbReference type="Proteomes" id="UP000292346">
    <property type="component" value="Unassembled WGS sequence"/>
</dbReference>
<keyword evidence="2" id="KW-1185">Reference proteome</keyword>
<dbReference type="EMBL" id="SJJZ01000003">
    <property type="protein sequence ID" value="TCC06244.1"/>
    <property type="molecule type" value="Genomic_DNA"/>
</dbReference>
<proteinExistence type="predicted"/>
<name>A0A4R0H9R1_9ACTN</name>
<reference evidence="1 2" key="1">
    <citation type="submission" date="2019-02" db="EMBL/GenBank/DDBJ databases">
        <title>Kribbella capetownensis sp. nov. and Kribbella speibonae sp. nov., isolated from soil.</title>
        <authorList>
            <person name="Curtis S.M."/>
            <person name="Norton I."/>
            <person name="Everest G.J."/>
            <person name="Meyers P.R."/>
        </authorList>
    </citation>
    <scope>NUCLEOTIDE SEQUENCE [LARGE SCALE GENOMIC DNA]</scope>
    <source>
        <strain evidence="1 2">KCTC 29219</strain>
    </source>
</reference>